<proteinExistence type="inferred from homology"/>
<dbReference type="InterPro" id="IPR003819">
    <property type="entry name" value="TauD/TfdA-like"/>
</dbReference>
<name>A0AAC9J6H5_9GAMM</name>
<sequence>MKFSNHDKIEVLETEYNFIAEIRCNNISEISDNILKEIKKLLTYYPLIIIKRQCLSDEQLIRFAKQIGNGKLEESARNISLSKQRRYVAYLTNLKTLKNDLLGFPENTTDYWHSDQEFRVDPASISILHCIIPPKHNTGATSFASTLIDNLVLPKEILEKIKQLSSTRKPAYNHDNVPKIVVSHPVVLKSNTGDSLYISENTIDFLDKGKKLEESEKIKDTLLKKILNPENIYSHFWDMGDLLLFDNSKLIHRREAFEGIRFLKGMKIYPDNNFQTKIPGLIIKE</sequence>
<evidence type="ECO:0000256" key="6">
    <source>
        <dbReference type="ARBA" id="ARBA00023004"/>
    </source>
</evidence>
<keyword evidence="5" id="KW-0560">Oxidoreductase</keyword>
<evidence type="ECO:0000256" key="1">
    <source>
        <dbReference type="ARBA" id="ARBA00001954"/>
    </source>
</evidence>
<organism evidence="8 9">
    <name type="scientific">Francisella hispaniensis FSC454</name>
    <dbReference type="NCBI Taxonomy" id="1088883"/>
    <lineage>
        <taxon>Bacteria</taxon>
        <taxon>Pseudomonadati</taxon>
        <taxon>Pseudomonadota</taxon>
        <taxon>Gammaproteobacteria</taxon>
        <taxon>Thiotrichales</taxon>
        <taxon>Francisellaceae</taxon>
        <taxon>Francisella</taxon>
    </lineage>
</organism>
<keyword evidence="4" id="KW-0223">Dioxygenase</keyword>
<dbReference type="RefSeq" id="WP_071794752.1">
    <property type="nucleotide sequence ID" value="NZ_CP018093.1"/>
</dbReference>
<evidence type="ECO:0000259" key="7">
    <source>
        <dbReference type="Pfam" id="PF02668"/>
    </source>
</evidence>
<protein>
    <recommendedName>
        <fullName evidence="7">TauD/TfdA-like domain-containing protein</fullName>
    </recommendedName>
</protein>
<dbReference type="Pfam" id="PF02668">
    <property type="entry name" value="TauD"/>
    <property type="match status" value="1"/>
</dbReference>
<dbReference type="InterPro" id="IPR042098">
    <property type="entry name" value="TauD-like_sf"/>
</dbReference>
<evidence type="ECO:0000256" key="5">
    <source>
        <dbReference type="ARBA" id="ARBA00023002"/>
    </source>
</evidence>
<evidence type="ECO:0000313" key="9">
    <source>
        <dbReference type="Proteomes" id="UP000182459"/>
    </source>
</evidence>
<keyword evidence="3" id="KW-0479">Metal-binding</keyword>
<dbReference type="InterPro" id="IPR051178">
    <property type="entry name" value="TfdA_dioxygenase"/>
</dbReference>
<dbReference type="PANTHER" id="PTHR43779:SF2">
    <property type="entry name" value="ALPHA-KETOGLUTARATE-DEPENDENT XANTHINE DIOXYGENASE XAN1"/>
    <property type="match status" value="1"/>
</dbReference>
<evidence type="ECO:0000313" key="8">
    <source>
        <dbReference type="EMBL" id="APD49710.1"/>
    </source>
</evidence>
<dbReference type="EMBL" id="CP018093">
    <property type="protein sequence ID" value="APD49710.1"/>
    <property type="molecule type" value="Genomic_DNA"/>
</dbReference>
<keyword evidence="6" id="KW-0408">Iron</keyword>
<evidence type="ECO:0000256" key="2">
    <source>
        <dbReference type="ARBA" id="ARBA00005896"/>
    </source>
</evidence>
<evidence type="ECO:0000256" key="4">
    <source>
        <dbReference type="ARBA" id="ARBA00022964"/>
    </source>
</evidence>
<reference evidence="8 9" key="1">
    <citation type="submission" date="2016-11" db="EMBL/GenBank/DDBJ databases">
        <authorList>
            <person name="Hagglund E."/>
            <person name="Bystrom M."/>
            <person name="Naslund J."/>
            <person name="Stenberg P."/>
            <person name="Sjodin A."/>
        </authorList>
    </citation>
    <scope>NUCLEOTIDE SEQUENCE [LARGE SCALE GENOMIC DNA]</scope>
    <source>
        <strain evidence="8 9">CCUG 58020</strain>
    </source>
</reference>
<feature type="domain" description="TauD/TfdA-like" evidence="7">
    <location>
        <begin position="22"/>
        <end position="265"/>
    </location>
</feature>
<dbReference type="Proteomes" id="UP000182459">
    <property type="component" value="Chromosome"/>
</dbReference>
<evidence type="ECO:0000256" key="3">
    <source>
        <dbReference type="ARBA" id="ARBA00022723"/>
    </source>
</evidence>
<dbReference type="SUPFAM" id="SSF51197">
    <property type="entry name" value="Clavaminate synthase-like"/>
    <property type="match status" value="1"/>
</dbReference>
<dbReference type="KEGG" id="fhi:FSC454_00405"/>
<dbReference type="AlphaFoldDB" id="A0AAC9J6H5"/>
<comment type="similarity">
    <text evidence="2">Belongs to the TfdA dioxygenase family.</text>
</comment>
<dbReference type="GO" id="GO:0016706">
    <property type="term" value="F:2-oxoglutarate-dependent dioxygenase activity"/>
    <property type="evidence" value="ECO:0007669"/>
    <property type="project" value="UniProtKB-ARBA"/>
</dbReference>
<gene>
    <name evidence="8" type="ORF">FSC454_00405</name>
</gene>
<comment type="cofactor">
    <cofactor evidence="1">
        <name>Fe(2+)</name>
        <dbReference type="ChEBI" id="CHEBI:29033"/>
    </cofactor>
</comment>
<dbReference type="Gene3D" id="3.60.130.10">
    <property type="entry name" value="Clavaminate synthase-like"/>
    <property type="match status" value="1"/>
</dbReference>
<keyword evidence="9" id="KW-1185">Reference proteome</keyword>
<dbReference type="PANTHER" id="PTHR43779">
    <property type="entry name" value="DIOXYGENASE RV0097-RELATED"/>
    <property type="match status" value="1"/>
</dbReference>
<accession>A0AAC9J6H5</accession>
<dbReference type="GO" id="GO:0046872">
    <property type="term" value="F:metal ion binding"/>
    <property type="evidence" value="ECO:0007669"/>
    <property type="project" value="UniProtKB-KW"/>
</dbReference>